<dbReference type="OrthoDB" id="5871922at2759"/>
<keyword evidence="5" id="KW-0539">Nucleus</keyword>
<evidence type="ECO:0000256" key="4">
    <source>
        <dbReference type="ARBA" id="ARBA00022786"/>
    </source>
</evidence>
<accession>A0A0N4U5D3</accession>
<dbReference type="InterPro" id="IPR033270">
    <property type="entry name" value="VPRBP/DCAF1"/>
</dbReference>
<sequence length="934" mass="107054">MSGIFGLQKSGHGTLQALNENQINLVNQLQAVLSVWQVEYVDSNFDPIDTLNGLAELVEKSREEYLRQDPDPLDHRHPIKTSPSCTYGHMLKILARNTEFINKLCLSYLLARDNTSLNISAARLLLSCMKGVDATSIFTEAVMPQLYRWAERSDTDSILRSMSYALLAYALESTDIASKYKAENAVLIPVALRLLKEYFMYSFNFISVSRMPQISGTNPFDNDLSNGVEKLESPPRKKARLTASLVSLADDLSNSQWTELQKRKVGNCQIYPITTLMHQKLILKYLISLGEYQDLLKEAYENRSLEIICTYLEDANKEDVRLTFFVLRYLASLLVHRKFAMDFVAAHGVEKLIRVDQQSFACVAVGTCLYYLAYNYDVLEQMNLLSESVLDKIVKFQLWMLEHSHESGRGAATMFFAYSFQLRAILERFDNNDGSRRLLNYISTLTLLQAEERSSLPEELLFTSFQAVRNTCAAFRRFIFLDIFSCPSNHYNCCCFKVLKSLLLKTSPITEADAIRTLVCQILNGLARCEEVRQILSEMPLIADNVLLGLMREPVLPDKRAEHLRFCEQARLLIEREKIWKSAIISRTKINFNEKELLQLIHQHLCKKGLKKTAEQLQIEAELPDVPASLFTEAPVNLWFFLSNNFRKQHAMCNNPISNCPPFSVFLSFISSFIFFQIDSLMNSYESRKADERFVFSRLRPIKTFSETDETFTCCSFSIDDEHVVLGTYAGSLHWYNVNTGVEESLTECHHSAITVIEQSRDGSLLLTSSSFVKPLSSLWKIGETQDHKFNFVDDYYVEFSKAYQNRIIGTRESTATVKNFSNKFLFISKYYFRATFHPLDNLVLNDGVLWDIRCASQALHKFDKLNMVISGVFHPHGNEVIINTEVWDVRMYHLLHSVPTLDRCKIVFNRTGNILCAGNKILFTCGFSSKFSF</sequence>
<gene>
    <name evidence="6" type="ORF">DME_LOCUS6410</name>
</gene>
<dbReference type="SMART" id="SM00667">
    <property type="entry name" value="LisH"/>
    <property type="match status" value="1"/>
</dbReference>
<evidence type="ECO:0000313" key="7">
    <source>
        <dbReference type="Proteomes" id="UP000038040"/>
    </source>
</evidence>
<comment type="similarity">
    <text evidence="3">Belongs to the VPRBP/DCAF1 family.</text>
</comment>
<dbReference type="GO" id="GO:0080008">
    <property type="term" value="C:Cul4-RING E3 ubiquitin ligase complex"/>
    <property type="evidence" value="ECO:0007669"/>
    <property type="project" value="TreeGrafter"/>
</dbReference>
<evidence type="ECO:0000313" key="9">
    <source>
        <dbReference type="WBParaSite" id="DME_0000205001-mRNA-1"/>
    </source>
</evidence>
<organism evidence="7 9">
    <name type="scientific">Dracunculus medinensis</name>
    <name type="common">Guinea worm</name>
    <dbReference type="NCBI Taxonomy" id="318479"/>
    <lineage>
        <taxon>Eukaryota</taxon>
        <taxon>Metazoa</taxon>
        <taxon>Ecdysozoa</taxon>
        <taxon>Nematoda</taxon>
        <taxon>Chromadorea</taxon>
        <taxon>Rhabditida</taxon>
        <taxon>Spirurina</taxon>
        <taxon>Dracunculoidea</taxon>
        <taxon>Dracunculidae</taxon>
        <taxon>Dracunculus</taxon>
    </lineage>
</organism>
<dbReference type="WBParaSite" id="DME_0000205001-mRNA-1">
    <property type="protein sequence ID" value="DME_0000205001-mRNA-1"/>
    <property type="gene ID" value="DME_0000205001"/>
</dbReference>
<dbReference type="STRING" id="318479.A0A0N4U5D3"/>
<comment type="subcellular location">
    <subcellularLocation>
        <location evidence="1">Nucleus</location>
    </subcellularLocation>
</comment>
<dbReference type="PANTHER" id="PTHR13129">
    <property type="entry name" value="VPRBP PROTEIN-RELATED"/>
    <property type="match status" value="1"/>
</dbReference>
<keyword evidence="4" id="KW-0833">Ubl conjugation pathway</keyword>
<dbReference type="InterPro" id="IPR006594">
    <property type="entry name" value="LisH"/>
</dbReference>
<dbReference type="Gene3D" id="2.130.10.10">
    <property type="entry name" value="YVTN repeat-like/Quinoprotein amine dehydrogenase"/>
    <property type="match status" value="1"/>
</dbReference>
<protein>
    <submittedName>
        <fullName evidence="9">LisH domain-containing protein</fullName>
    </submittedName>
</protein>
<reference evidence="9" key="1">
    <citation type="submission" date="2017-02" db="UniProtKB">
        <authorList>
            <consortium name="WormBaseParasite"/>
        </authorList>
    </citation>
    <scope>IDENTIFICATION</scope>
</reference>
<dbReference type="PROSITE" id="PS50896">
    <property type="entry name" value="LISH"/>
    <property type="match status" value="1"/>
</dbReference>
<dbReference type="InterPro" id="IPR036322">
    <property type="entry name" value="WD40_repeat_dom_sf"/>
</dbReference>
<dbReference type="UniPathway" id="UPA00143"/>
<evidence type="ECO:0000256" key="2">
    <source>
        <dbReference type="ARBA" id="ARBA00004906"/>
    </source>
</evidence>
<evidence type="ECO:0000313" key="6">
    <source>
        <dbReference type="EMBL" id="VDN56437.1"/>
    </source>
</evidence>
<dbReference type="GO" id="GO:0016567">
    <property type="term" value="P:protein ubiquitination"/>
    <property type="evidence" value="ECO:0007669"/>
    <property type="project" value="UniProtKB-UniPathway"/>
</dbReference>
<dbReference type="AlphaFoldDB" id="A0A0N4U5D3"/>
<dbReference type="SUPFAM" id="SSF50978">
    <property type="entry name" value="WD40 repeat-like"/>
    <property type="match status" value="1"/>
</dbReference>
<name>A0A0N4U5D3_DRAME</name>
<proteinExistence type="inferred from homology"/>
<dbReference type="InterPro" id="IPR015943">
    <property type="entry name" value="WD40/YVTN_repeat-like_dom_sf"/>
</dbReference>
<comment type="pathway">
    <text evidence="2">Protein modification; protein ubiquitination.</text>
</comment>
<dbReference type="Proteomes" id="UP000274756">
    <property type="component" value="Unassembled WGS sequence"/>
</dbReference>
<dbReference type="EMBL" id="UYYG01001155">
    <property type="protein sequence ID" value="VDN56437.1"/>
    <property type="molecule type" value="Genomic_DNA"/>
</dbReference>
<evidence type="ECO:0000256" key="5">
    <source>
        <dbReference type="ARBA" id="ARBA00023242"/>
    </source>
</evidence>
<evidence type="ECO:0000256" key="1">
    <source>
        <dbReference type="ARBA" id="ARBA00004123"/>
    </source>
</evidence>
<dbReference type="Proteomes" id="UP000038040">
    <property type="component" value="Unplaced"/>
</dbReference>
<dbReference type="GO" id="GO:0005634">
    <property type="term" value="C:nucleus"/>
    <property type="evidence" value="ECO:0007669"/>
    <property type="project" value="UniProtKB-SubCell"/>
</dbReference>
<evidence type="ECO:0000313" key="8">
    <source>
        <dbReference type="Proteomes" id="UP000274756"/>
    </source>
</evidence>
<reference evidence="6 8" key="2">
    <citation type="submission" date="2018-11" db="EMBL/GenBank/DDBJ databases">
        <authorList>
            <consortium name="Pathogen Informatics"/>
        </authorList>
    </citation>
    <scope>NUCLEOTIDE SEQUENCE [LARGE SCALE GENOMIC DNA]</scope>
</reference>
<keyword evidence="8" id="KW-1185">Reference proteome</keyword>
<evidence type="ECO:0000256" key="3">
    <source>
        <dbReference type="ARBA" id="ARBA00008845"/>
    </source>
</evidence>
<dbReference type="PANTHER" id="PTHR13129:SF4">
    <property type="entry name" value="DDB1- AND CUL4-ASSOCIATED FACTOR 1"/>
    <property type="match status" value="1"/>
</dbReference>